<proteinExistence type="predicted"/>
<reference evidence="1 2" key="1">
    <citation type="submission" date="2018-06" db="EMBL/GenBank/DDBJ databases">
        <title>A transcriptomic atlas of mushroom development highlights an independent origin of complex multicellularity.</title>
        <authorList>
            <consortium name="DOE Joint Genome Institute"/>
            <person name="Krizsan K."/>
            <person name="Almasi E."/>
            <person name="Merenyi Z."/>
            <person name="Sahu N."/>
            <person name="Viragh M."/>
            <person name="Koszo T."/>
            <person name="Mondo S."/>
            <person name="Kiss B."/>
            <person name="Balint B."/>
            <person name="Kues U."/>
            <person name="Barry K."/>
            <person name="Hegedus J.C."/>
            <person name="Henrissat B."/>
            <person name="Johnson J."/>
            <person name="Lipzen A."/>
            <person name="Ohm R."/>
            <person name="Nagy I."/>
            <person name="Pangilinan J."/>
            <person name="Yan J."/>
            <person name="Xiong Y."/>
            <person name="Grigoriev I.V."/>
            <person name="Hibbett D.S."/>
            <person name="Nagy L.G."/>
        </authorList>
    </citation>
    <scope>NUCLEOTIDE SEQUENCE [LARGE SCALE GENOMIC DNA]</scope>
    <source>
        <strain evidence="1 2">SZMC22713</strain>
    </source>
</reference>
<dbReference type="VEuPathDB" id="FungiDB:BD410DRAFT_503664"/>
<dbReference type="Proteomes" id="UP000294933">
    <property type="component" value="Unassembled WGS sequence"/>
</dbReference>
<organism evidence="1 2">
    <name type="scientific">Rickenella mellea</name>
    <dbReference type="NCBI Taxonomy" id="50990"/>
    <lineage>
        <taxon>Eukaryota</taxon>
        <taxon>Fungi</taxon>
        <taxon>Dikarya</taxon>
        <taxon>Basidiomycota</taxon>
        <taxon>Agaricomycotina</taxon>
        <taxon>Agaricomycetes</taxon>
        <taxon>Hymenochaetales</taxon>
        <taxon>Rickenellaceae</taxon>
        <taxon>Rickenella</taxon>
    </lineage>
</organism>
<protein>
    <submittedName>
        <fullName evidence="1">Uncharacterized protein</fullName>
    </submittedName>
</protein>
<dbReference type="EMBL" id="ML170209">
    <property type="protein sequence ID" value="TDL18359.1"/>
    <property type="molecule type" value="Genomic_DNA"/>
</dbReference>
<evidence type="ECO:0000313" key="1">
    <source>
        <dbReference type="EMBL" id="TDL18359.1"/>
    </source>
</evidence>
<sequence>MDSRVLVLVVVPSQTRRCASSACEIFTCVQATPETSWSKPLYEVVEKDRARVPVDMTKGESEPDAPLVFRKFAPHWCHIGAFQPLPLEHVRRVFQYVRLQRLQRASLV</sequence>
<gene>
    <name evidence="1" type="ORF">BD410DRAFT_503664</name>
</gene>
<accession>A0A4Y7PUU4</accession>
<evidence type="ECO:0000313" key="2">
    <source>
        <dbReference type="Proteomes" id="UP000294933"/>
    </source>
</evidence>
<name>A0A4Y7PUU4_9AGAM</name>
<keyword evidence="2" id="KW-1185">Reference proteome</keyword>
<dbReference type="AlphaFoldDB" id="A0A4Y7PUU4"/>